<reference evidence="1" key="2">
    <citation type="journal article" date="2015" name="Fish Shellfish Immunol.">
        <title>Early steps in the European eel (Anguilla anguilla)-Vibrio vulnificus interaction in the gills: Role of the RtxA13 toxin.</title>
        <authorList>
            <person name="Callol A."/>
            <person name="Pajuelo D."/>
            <person name="Ebbesson L."/>
            <person name="Teles M."/>
            <person name="MacKenzie S."/>
            <person name="Amaro C."/>
        </authorList>
    </citation>
    <scope>NUCLEOTIDE SEQUENCE</scope>
</reference>
<proteinExistence type="predicted"/>
<accession>A0A0E9VTQ9</accession>
<name>A0A0E9VTQ9_ANGAN</name>
<sequence length="18" mass="2131">MCFLKSVLPNNYINITIF</sequence>
<organism evidence="1">
    <name type="scientific">Anguilla anguilla</name>
    <name type="common">European freshwater eel</name>
    <name type="synonym">Muraena anguilla</name>
    <dbReference type="NCBI Taxonomy" id="7936"/>
    <lineage>
        <taxon>Eukaryota</taxon>
        <taxon>Metazoa</taxon>
        <taxon>Chordata</taxon>
        <taxon>Craniata</taxon>
        <taxon>Vertebrata</taxon>
        <taxon>Euteleostomi</taxon>
        <taxon>Actinopterygii</taxon>
        <taxon>Neopterygii</taxon>
        <taxon>Teleostei</taxon>
        <taxon>Anguilliformes</taxon>
        <taxon>Anguillidae</taxon>
        <taxon>Anguilla</taxon>
    </lineage>
</organism>
<evidence type="ECO:0000313" key="1">
    <source>
        <dbReference type="EMBL" id="JAH80693.1"/>
    </source>
</evidence>
<protein>
    <submittedName>
        <fullName evidence="1">Uncharacterized protein</fullName>
    </submittedName>
</protein>
<dbReference type="AlphaFoldDB" id="A0A0E9VTQ9"/>
<dbReference type="EMBL" id="GBXM01027884">
    <property type="protein sequence ID" value="JAH80693.1"/>
    <property type="molecule type" value="Transcribed_RNA"/>
</dbReference>
<reference evidence="1" key="1">
    <citation type="submission" date="2014-11" db="EMBL/GenBank/DDBJ databases">
        <authorList>
            <person name="Amaro Gonzalez C."/>
        </authorList>
    </citation>
    <scope>NUCLEOTIDE SEQUENCE</scope>
</reference>